<reference evidence="2" key="1">
    <citation type="submission" date="2024-06" db="EMBL/GenBank/DDBJ databases">
        <authorList>
            <person name="Liu X."/>
            <person name="Lenzi L."/>
            <person name="Haldenby T S."/>
            <person name="Uol C."/>
        </authorList>
    </citation>
    <scope>NUCLEOTIDE SEQUENCE</scope>
</reference>
<proteinExistence type="predicted"/>
<dbReference type="AlphaFoldDB" id="A0AAV2TGF8"/>
<evidence type="ECO:0000313" key="3">
    <source>
        <dbReference type="Proteomes" id="UP001497525"/>
    </source>
</evidence>
<organism evidence="2 3">
    <name type="scientific">Calicophoron daubneyi</name>
    <name type="common">Rumen fluke</name>
    <name type="synonym">Paramphistomum daubneyi</name>
    <dbReference type="NCBI Taxonomy" id="300641"/>
    <lineage>
        <taxon>Eukaryota</taxon>
        <taxon>Metazoa</taxon>
        <taxon>Spiralia</taxon>
        <taxon>Lophotrochozoa</taxon>
        <taxon>Platyhelminthes</taxon>
        <taxon>Trematoda</taxon>
        <taxon>Digenea</taxon>
        <taxon>Plagiorchiida</taxon>
        <taxon>Pronocephalata</taxon>
        <taxon>Paramphistomoidea</taxon>
        <taxon>Paramphistomidae</taxon>
        <taxon>Calicophoron</taxon>
    </lineage>
</organism>
<evidence type="ECO:0000259" key="1">
    <source>
        <dbReference type="Pfam" id="PF23055"/>
    </source>
</evidence>
<evidence type="ECO:0000313" key="2">
    <source>
        <dbReference type="EMBL" id="CAL5135555.1"/>
    </source>
</evidence>
<gene>
    <name evidence="2" type="ORF">CDAUBV1_LOCUS9691</name>
</gene>
<accession>A0AAV2TGF8</accession>
<dbReference type="PANTHER" id="PTHR33327">
    <property type="entry name" value="ENDONUCLEASE"/>
    <property type="match status" value="1"/>
</dbReference>
<dbReference type="Proteomes" id="UP001497525">
    <property type="component" value="Unassembled WGS sequence"/>
</dbReference>
<dbReference type="EMBL" id="CAXLJL010000267">
    <property type="protein sequence ID" value="CAL5135555.1"/>
    <property type="molecule type" value="Genomic_DNA"/>
</dbReference>
<feature type="domain" description="DUF7041" evidence="1">
    <location>
        <begin position="24"/>
        <end position="102"/>
    </location>
</feature>
<name>A0AAV2TGF8_CALDB</name>
<dbReference type="PANTHER" id="PTHR33327:SF3">
    <property type="entry name" value="RNA-DIRECTED DNA POLYMERASE"/>
    <property type="match status" value="1"/>
</dbReference>
<dbReference type="Pfam" id="PF23055">
    <property type="entry name" value="DUF7041"/>
    <property type="match status" value="1"/>
</dbReference>
<protein>
    <recommendedName>
        <fullName evidence="1">DUF7041 domain-containing protein</fullName>
    </recommendedName>
</protein>
<dbReference type="InterPro" id="IPR055469">
    <property type="entry name" value="DUF7041"/>
</dbReference>
<comment type="caution">
    <text evidence="2">The sequence shown here is derived from an EMBL/GenBank/DDBJ whole genome shotgun (WGS) entry which is preliminary data.</text>
</comment>
<sequence>MSESPSLVEIDSPTELHIEWSDSWFVDPALWFAKTEAVFTARQIVDQHLRFAHVVSVIPMNVGQEIRDIIVSPSTDHPYDLLKSHLIQLAPKIRQNYLSQLIHSEKLGDKKPSKYLEDLKLKLACALINLEIPAKLFVEQLPVHIQSFVEPLSQKLSLDDLALVADRLLEQHDRPVHSVDSGAHLEMDRMKEEIQLLQKRISEISRDSVRPHTPRIDNKNIKICWYHRHFGGKSLKCSNSCILTPMGVFRPANMQ</sequence>